<dbReference type="GO" id="GO:0016787">
    <property type="term" value="F:hydrolase activity"/>
    <property type="evidence" value="ECO:0007669"/>
    <property type="project" value="UniProtKB-KW"/>
</dbReference>
<dbReference type="Pfam" id="PF13359">
    <property type="entry name" value="DDE_Tnp_4"/>
    <property type="match status" value="1"/>
</dbReference>
<feature type="domain" description="DDE Tnp4" evidence="9">
    <location>
        <begin position="248"/>
        <end position="327"/>
    </location>
</feature>
<evidence type="ECO:0000256" key="5">
    <source>
        <dbReference type="ARBA" id="ARBA00022723"/>
    </source>
</evidence>
<keyword evidence="8" id="KW-1133">Transmembrane helix</keyword>
<dbReference type="EMBL" id="HAED01015778">
    <property type="protein sequence ID" value="SBR02223.1"/>
    <property type="molecule type" value="Transcribed_RNA"/>
</dbReference>
<dbReference type="PANTHER" id="PTHR22930:SF206">
    <property type="entry name" value="NUCLEASE HARBI1"/>
    <property type="match status" value="1"/>
</dbReference>
<evidence type="ECO:0000256" key="7">
    <source>
        <dbReference type="ARBA" id="ARBA00023242"/>
    </source>
</evidence>
<reference evidence="10" key="1">
    <citation type="submission" date="2016-05" db="EMBL/GenBank/DDBJ databases">
        <authorList>
            <person name="Lavstsen T."/>
            <person name="Jespersen J.S."/>
        </authorList>
    </citation>
    <scope>NUCLEOTIDE SEQUENCE</scope>
    <source>
        <tissue evidence="10">Brain</tissue>
    </source>
</reference>
<dbReference type="GO" id="GO:0046872">
    <property type="term" value="F:metal ion binding"/>
    <property type="evidence" value="ECO:0007669"/>
    <property type="project" value="UniProtKB-KW"/>
</dbReference>
<keyword evidence="4" id="KW-0540">Nuclease</keyword>
<reference evidence="10" key="2">
    <citation type="submission" date="2016-06" db="EMBL/GenBank/DDBJ databases">
        <title>The genome of a short-lived fish provides insights into sex chromosome evolution and the genetic control of aging.</title>
        <authorList>
            <person name="Reichwald K."/>
            <person name="Felder M."/>
            <person name="Petzold A."/>
            <person name="Koch P."/>
            <person name="Groth M."/>
            <person name="Platzer M."/>
        </authorList>
    </citation>
    <scope>NUCLEOTIDE SEQUENCE</scope>
    <source>
        <tissue evidence="10">Brain</tissue>
    </source>
</reference>
<dbReference type="GO" id="GO:0004518">
    <property type="term" value="F:nuclease activity"/>
    <property type="evidence" value="ECO:0007669"/>
    <property type="project" value="UniProtKB-KW"/>
</dbReference>
<dbReference type="AlphaFoldDB" id="A0A1A8J0F3"/>
<comment type="cofactor">
    <cofactor evidence="1">
        <name>a divalent metal cation</name>
        <dbReference type="ChEBI" id="CHEBI:60240"/>
    </cofactor>
</comment>
<keyword evidence="7" id="KW-0539">Nucleus</keyword>
<dbReference type="InterPro" id="IPR027806">
    <property type="entry name" value="HARBI1_dom"/>
</dbReference>
<protein>
    <recommendedName>
        <fullName evidence="9">DDE Tnp4 domain-containing protein</fullName>
    </recommendedName>
</protein>
<evidence type="ECO:0000259" key="9">
    <source>
        <dbReference type="Pfam" id="PF13359"/>
    </source>
</evidence>
<comment type="similarity">
    <text evidence="3">Belongs to the HARBI1 family.</text>
</comment>
<comment type="subcellular location">
    <subcellularLocation>
        <location evidence="2">Nucleus</location>
    </subcellularLocation>
</comment>
<organism evidence="10">
    <name type="scientific">Nothobranchius kuhntae</name>
    <name type="common">Beira killifish</name>
    <dbReference type="NCBI Taxonomy" id="321403"/>
    <lineage>
        <taxon>Eukaryota</taxon>
        <taxon>Metazoa</taxon>
        <taxon>Chordata</taxon>
        <taxon>Craniata</taxon>
        <taxon>Vertebrata</taxon>
        <taxon>Euteleostomi</taxon>
        <taxon>Actinopterygii</taxon>
        <taxon>Neopterygii</taxon>
        <taxon>Teleostei</taxon>
        <taxon>Neoteleostei</taxon>
        <taxon>Acanthomorphata</taxon>
        <taxon>Ovalentaria</taxon>
        <taxon>Atherinomorphae</taxon>
        <taxon>Cyprinodontiformes</taxon>
        <taxon>Nothobranchiidae</taxon>
        <taxon>Nothobranchius</taxon>
    </lineage>
</organism>
<keyword evidence="8" id="KW-0812">Transmembrane</keyword>
<evidence type="ECO:0000256" key="4">
    <source>
        <dbReference type="ARBA" id="ARBA00022722"/>
    </source>
</evidence>
<sequence length="369" mass="42121">MDHDDVFRSVILFFVVTILQIQTKLFIIFQMLNRGRQQDENFLIPRTVTLVPPPPPAKTRSHWMKVRSKDWWERIVLLEFTDQEWKQNFRMSRASFMKLCSLMESYMAPEDVTVRAAVPVIMRIAVVLYKLGSCAEYRVVANQFGISKSSITKSVYMFCKGMVQGPIKQLIRAPTEEEAKEIARRFEASHHIPQITGLIDGTHIPILPPSNGYKDFVNRKGWPSYLLQAVVDDKIQGIKTTGGRDTNLSLVGDPAYPLLDWLIKGYLNSPRLTLEQESFNTYISSVRVGVELTFGLLKSRWRVLLKISDFHFTFAPTMIATCCALHNFCQNEEDQASNSWLKEACDRAINFPQPNQPVDLQCSSCGSST</sequence>
<evidence type="ECO:0000256" key="2">
    <source>
        <dbReference type="ARBA" id="ARBA00004123"/>
    </source>
</evidence>
<keyword evidence="8" id="KW-0472">Membrane</keyword>
<name>A0A1A8J0F3_NOTKU</name>
<evidence type="ECO:0000256" key="1">
    <source>
        <dbReference type="ARBA" id="ARBA00001968"/>
    </source>
</evidence>
<evidence type="ECO:0000256" key="6">
    <source>
        <dbReference type="ARBA" id="ARBA00022801"/>
    </source>
</evidence>
<dbReference type="PANTHER" id="PTHR22930">
    <property type="match status" value="1"/>
</dbReference>
<dbReference type="InterPro" id="IPR045249">
    <property type="entry name" value="HARBI1-like"/>
</dbReference>
<dbReference type="GO" id="GO:0005634">
    <property type="term" value="C:nucleus"/>
    <property type="evidence" value="ECO:0007669"/>
    <property type="project" value="UniProtKB-SubCell"/>
</dbReference>
<proteinExistence type="inferred from homology"/>
<keyword evidence="6" id="KW-0378">Hydrolase</keyword>
<gene>
    <name evidence="10" type="primary">Nfu_g_1_024760</name>
</gene>
<keyword evidence="5" id="KW-0479">Metal-binding</keyword>
<evidence type="ECO:0000256" key="3">
    <source>
        <dbReference type="ARBA" id="ARBA00006958"/>
    </source>
</evidence>
<evidence type="ECO:0000313" key="10">
    <source>
        <dbReference type="EMBL" id="SBR02223.1"/>
    </source>
</evidence>
<accession>A0A1A8J0F3</accession>
<evidence type="ECO:0000256" key="8">
    <source>
        <dbReference type="SAM" id="Phobius"/>
    </source>
</evidence>
<feature type="transmembrane region" description="Helical" evidence="8">
    <location>
        <begin position="6"/>
        <end position="29"/>
    </location>
</feature>